<feature type="binding site" evidence="3">
    <location>
        <position position="64"/>
    </location>
    <ligand>
        <name>Mg(2+)</name>
        <dbReference type="ChEBI" id="CHEBI:18420"/>
        <label>1</label>
    </ligand>
</feature>
<evidence type="ECO:0000313" key="5">
    <source>
        <dbReference type="Proteomes" id="UP000271031"/>
    </source>
</evidence>
<dbReference type="SUPFAM" id="SSF101478">
    <property type="entry name" value="ADP-ribosylglycohydrolase"/>
    <property type="match status" value="1"/>
</dbReference>
<feature type="binding site" evidence="3">
    <location>
        <position position="63"/>
    </location>
    <ligand>
        <name>Mg(2+)</name>
        <dbReference type="ChEBI" id="CHEBI:18420"/>
        <label>1</label>
    </ligand>
</feature>
<dbReference type="InterPro" id="IPR005502">
    <property type="entry name" value="Ribosyl_crysJ1"/>
</dbReference>
<dbReference type="Gene3D" id="1.10.4080.10">
    <property type="entry name" value="ADP-ribosylation/Crystallin J1"/>
    <property type="match status" value="1"/>
</dbReference>
<dbReference type="Proteomes" id="UP000271031">
    <property type="component" value="Unassembled WGS sequence"/>
</dbReference>
<feature type="binding site" evidence="3">
    <location>
        <position position="65"/>
    </location>
    <ligand>
        <name>Mg(2+)</name>
        <dbReference type="ChEBI" id="CHEBI:18420"/>
        <label>1</label>
    </ligand>
</feature>
<evidence type="ECO:0000256" key="3">
    <source>
        <dbReference type="PIRSR" id="PIRSR605502-1"/>
    </source>
</evidence>
<dbReference type="InterPro" id="IPR050792">
    <property type="entry name" value="ADP-ribosylglycohydrolase"/>
</dbReference>
<dbReference type="GO" id="GO:0016787">
    <property type="term" value="F:hydrolase activity"/>
    <property type="evidence" value="ECO:0007669"/>
    <property type="project" value="UniProtKB-KW"/>
</dbReference>
<keyword evidence="3" id="KW-0479">Metal-binding</keyword>
<sequence length="332" mass="34907">MTQMTLDRVKGALVGVAIGDAMGMPSELWSRQKVKARFGKITEFLPGPDDHFVVKGFAAGQFTDDTAQTLKICQSIIQRGGEVNPTAVAHAILEWADEVNAFTTNALGPSSQKALLAIKSGVPVEQAGGSGDTNGAAMRISPIGLICKPDNIIRLVDEVEKVCLGTHNTNIAIAGAALLAAAISAAIETRDWDSILSVAFAAYDEGMKRGNDTFGASSKERVKWALELIASEQDEERLMDKLYNLIGAGVATTEAVPMAIALSYYAKGDLIKGVLLAANLGGDCDTVGAMVGGLCGAYTGFSAIPAEHVQRIADVNGVHLPAIAEQLFAYRK</sequence>
<dbReference type="GO" id="GO:0046872">
    <property type="term" value="F:metal ion binding"/>
    <property type="evidence" value="ECO:0007669"/>
    <property type="project" value="UniProtKB-KW"/>
</dbReference>
<proteinExistence type="inferred from homology"/>
<feature type="binding site" evidence="3">
    <location>
        <position position="286"/>
    </location>
    <ligand>
        <name>Mg(2+)</name>
        <dbReference type="ChEBI" id="CHEBI:18420"/>
        <label>1</label>
    </ligand>
</feature>
<dbReference type="EMBL" id="RHHQ01000020">
    <property type="protein sequence ID" value="RNB82355.1"/>
    <property type="molecule type" value="Genomic_DNA"/>
</dbReference>
<protein>
    <submittedName>
        <fullName evidence="4">ADP-ribosylglycohydrolase family protein</fullName>
    </submittedName>
</protein>
<reference evidence="4 5" key="1">
    <citation type="submission" date="2018-10" db="EMBL/GenBank/DDBJ databases">
        <title>Phylogenomics of Brevibacillus.</title>
        <authorList>
            <person name="Dunlap C."/>
        </authorList>
    </citation>
    <scope>NUCLEOTIDE SEQUENCE [LARGE SCALE GENOMIC DNA]</scope>
    <source>
        <strain evidence="4 5">JCM 15716</strain>
    </source>
</reference>
<evidence type="ECO:0000256" key="1">
    <source>
        <dbReference type="ARBA" id="ARBA00010702"/>
    </source>
</evidence>
<feature type="binding site" evidence="3">
    <location>
        <position position="283"/>
    </location>
    <ligand>
        <name>Mg(2+)</name>
        <dbReference type="ChEBI" id="CHEBI:18420"/>
        <label>1</label>
    </ligand>
</feature>
<keyword evidence="5" id="KW-1185">Reference proteome</keyword>
<evidence type="ECO:0000256" key="2">
    <source>
        <dbReference type="ARBA" id="ARBA00022801"/>
    </source>
</evidence>
<dbReference type="Pfam" id="PF03747">
    <property type="entry name" value="ADP_ribosyl_GH"/>
    <property type="match status" value="1"/>
</dbReference>
<keyword evidence="3" id="KW-0460">Magnesium</keyword>
<dbReference type="AlphaFoldDB" id="A0A3M8D563"/>
<dbReference type="PANTHER" id="PTHR16222:SF24">
    <property type="entry name" value="ADP-RIBOSYLHYDROLASE ARH3"/>
    <property type="match status" value="1"/>
</dbReference>
<dbReference type="InterPro" id="IPR036705">
    <property type="entry name" value="Ribosyl_crysJ1_sf"/>
</dbReference>
<feature type="binding site" evidence="3">
    <location>
        <position position="285"/>
    </location>
    <ligand>
        <name>Mg(2+)</name>
        <dbReference type="ChEBI" id="CHEBI:18420"/>
        <label>1</label>
    </ligand>
</feature>
<evidence type="ECO:0000313" key="4">
    <source>
        <dbReference type="EMBL" id="RNB82355.1"/>
    </source>
</evidence>
<comment type="similarity">
    <text evidence="1">Belongs to the ADP-ribosylglycohydrolase family.</text>
</comment>
<accession>A0A3M8D563</accession>
<comment type="caution">
    <text evidence="4">The sequence shown here is derived from an EMBL/GenBank/DDBJ whole genome shotgun (WGS) entry which is preliminary data.</text>
</comment>
<name>A0A3M8D563_9BACL</name>
<dbReference type="OrthoDB" id="9798107at2"/>
<comment type="cofactor">
    <cofactor evidence="3">
        <name>Mg(2+)</name>
        <dbReference type="ChEBI" id="CHEBI:18420"/>
    </cofactor>
    <text evidence="3">Binds 2 magnesium ions per subunit.</text>
</comment>
<keyword evidence="2 4" id="KW-0378">Hydrolase</keyword>
<gene>
    <name evidence="4" type="ORF">EDM56_23825</name>
</gene>
<dbReference type="PANTHER" id="PTHR16222">
    <property type="entry name" value="ADP-RIBOSYLGLYCOHYDROLASE"/>
    <property type="match status" value="1"/>
</dbReference>
<organism evidence="4 5">
    <name type="scientific">Brevibacillus fluminis</name>
    <dbReference type="NCBI Taxonomy" id="511487"/>
    <lineage>
        <taxon>Bacteria</taxon>
        <taxon>Bacillati</taxon>
        <taxon>Bacillota</taxon>
        <taxon>Bacilli</taxon>
        <taxon>Bacillales</taxon>
        <taxon>Paenibacillaceae</taxon>
        <taxon>Brevibacillus</taxon>
    </lineage>
</organism>